<accession>A0A9W8E7H7</accession>
<comment type="caution">
    <text evidence="3">The sequence shown here is derived from an EMBL/GenBank/DDBJ whole genome shotgun (WGS) entry which is preliminary data.</text>
</comment>
<gene>
    <name evidence="3" type="ORF">IWQ62_002093</name>
</gene>
<evidence type="ECO:0000256" key="1">
    <source>
        <dbReference type="SAM" id="MobiDB-lite"/>
    </source>
</evidence>
<dbReference type="SUPFAM" id="SSF56112">
    <property type="entry name" value="Protein kinase-like (PK-like)"/>
    <property type="match status" value="1"/>
</dbReference>
<protein>
    <recommendedName>
        <fullName evidence="2">Fungal-type protein kinase domain-containing protein</fullName>
    </recommendedName>
</protein>
<sequence>MTSQCEYSNSPFSTQCQKLTLDEEDAQRARAINLNMISYMIRDEPDLVEKVTGVSSIGEYGSVARDIEVLRHNASSDPRHRELFEKAREWFDSDPNEESDKLETQMYPQVKAFMYLIALNVREKREQSSLPLKRYILPHPKSNVKGDPTTRKRHDMILRWLDPDLLSVPDGDRDTGVLEECDAFLKSVRVNDSTSHLTPTVGSSQAGRGRYSNVNSKERQEDAIRERFWRCFGVIECKAQYNQNHEVQDYGQLAWHASSALDAAFERNNMWGWVIAGTTVRFVFFTHDAAVSSKPIDIQYQEGRQLFTDNFIRLCLCSPYRAGFDLSKRWLPDEGKWEVDCFNSGDLEEAEPVRAYVDPIPFKSHGGLFGRRTRCHKAWLAKGTVGAGNCEDSRVNQDTDVFVLKESWTELDAYPDERVRMNTESLPNEVRILHKIARYRGESESQSILYGLPKLKAGGSVRIADDSSTDSGQFGTVARYCGDLDIVNKSYNVQPVGPTTAESGTGNAVPQFRVVNRVHQRLLMSPMGESLTGLHSWARKPGNTTQDLDQQEKKMLLVYVQLFFARLFWIIYYLYKDLGVYHRDLSEGNVLVREVDGVPHPLLIDFDHARLRSDPLNDNMCSRTGTVPFMSILNLAGRSNQLSIVDELESLVYLWVWKCTIGISPSHITRSKTTAHTSQVVISQLPSDSVSERVTRLYVTSHKPTAKAQRRKHFLSETRKLLVRSWANGNPGKDCLNAKYSHTSNDTLFEIVLEEIQPEFSNLKDMFLELREVLFDWDGEQATYFQKKRSRGNKRRRIDITGGIDSETGYQQFMETMLEINDEEEVNPSNPSTDREKYFKRLISRGKEAETILKKFAGIIEDYIPIPFK</sequence>
<reference evidence="3" key="1">
    <citation type="submission" date="2022-07" db="EMBL/GenBank/DDBJ databases">
        <title>Phylogenomic reconstructions and comparative analyses of Kickxellomycotina fungi.</title>
        <authorList>
            <person name="Reynolds N.K."/>
            <person name="Stajich J.E."/>
            <person name="Barry K."/>
            <person name="Grigoriev I.V."/>
            <person name="Crous P."/>
            <person name="Smith M.E."/>
        </authorList>
    </citation>
    <scope>NUCLEOTIDE SEQUENCE</scope>
    <source>
        <strain evidence="3">RSA 1196</strain>
    </source>
</reference>
<dbReference type="PANTHER" id="PTHR38248:SF2">
    <property type="entry name" value="FUNK1 11"/>
    <property type="match status" value="1"/>
</dbReference>
<dbReference type="PANTHER" id="PTHR38248">
    <property type="entry name" value="FUNK1 6"/>
    <property type="match status" value="1"/>
</dbReference>
<name>A0A9W8E7H7_9FUNG</name>
<proteinExistence type="predicted"/>
<dbReference type="InterPro" id="IPR008266">
    <property type="entry name" value="Tyr_kinase_AS"/>
</dbReference>
<dbReference type="Gene3D" id="1.10.510.10">
    <property type="entry name" value="Transferase(Phosphotransferase) domain 1"/>
    <property type="match status" value="1"/>
</dbReference>
<evidence type="ECO:0000313" key="4">
    <source>
        <dbReference type="Proteomes" id="UP001150925"/>
    </source>
</evidence>
<dbReference type="GO" id="GO:0004672">
    <property type="term" value="F:protein kinase activity"/>
    <property type="evidence" value="ECO:0007669"/>
    <property type="project" value="InterPro"/>
</dbReference>
<dbReference type="PROSITE" id="PS00109">
    <property type="entry name" value="PROTEIN_KINASE_TYR"/>
    <property type="match status" value="1"/>
</dbReference>
<feature type="region of interest" description="Disordered" evidence="1">
    <location>
        <begin position="196"/>
        <end position="215"/>
    </location>
</feature>
<dbReference type="InterPro" id="IPR011009">
    <property type="entry name" value="Kinase-like_dom_sf"/>
</dbReference>
<keyword evidence="4" id="KW-1185">Reference proteome</keyword>
<dbReference type="InterPro" id="IPR040976">
    <property type="entry name" value="Pkinase_fungal"/>
</dbReference>
<evidence type="ECO:0000313" key="3">
    <source>
        <dbReference type="EMBL" id="KAJ1967046.1"/>
    </source>
</evidence>
<feature type="domain" description="Fungal-type protein kinase" evidence="2">
    <location>
        <begin position="574"/>
        <end position="659"/>
    </location>
</feature>
<dbReference type="Pfam" id="PF17667">
    <property type="entry name" value="Pkinase_fungal"/>
    <property type="match status" value="2"/>
</dbReference>
<dbReference type="Proteomes" id="UP001150925">
    <property type="component" value="Unassembled WGS sequence"/>
</dbReference>
<dbReference type="AlphaFoldDB" id="A0A9W8E7H7"/>
<evidence type="ECO:0000259" key="2">
    <source>
        <dbReference type="Pfam" id="PF17667"/>
    </source>
</evidence>
<feature type="domain" description="Fungal-type protein kinase" evidence="2">
    <location>
        <begin position="219"/>
        <end position="535"/>
    </location>
</feature>
<feature type="compositionally biased region" description="Polar residues" evidence="1">
    <location>
        <begin position="196"/>
        <end position="206"/>
    </location>
</feature>
<dbReference type="EMBL" id="JANBPY010000403">
    <property type="protein sequence ID" value="KAJ1967046.1"/>
    <property type="molecule type" value="Genomic_DNA"/>
</dbReference>
<dbReference type="OrthoDB" id="5584477at2759"/>
<organism evidence="3 4">
    <name type="scientific">Dispira parvispora</name>
    <dbReference type="NCBI Taxonomy" id="1520584"/>
    <lineage>
        <taxon>Eukaryota</taxon>
        <taxon>Fungi</taxon>
        <taxon>Fungi incertae sedis</taxon>
        <taxon>Zoopagomycota</taxon>
        <taxon>Kickxellomycotina</taxon>
        <taxon>Dimargaritomycetes</taxon>
        <taxon>Dimargaritales</taxon>
        <taxon>Dimargaritaceae</taxon>
        <taxon>Dispira</taxon>
    </lineage>
</organism>